<dbReference type="AlphaFoldDB" id="A0A364JYI5"/>
<keyword evidence="14 17" id="KW-0413">Isomerase</keyword>
<evidence type="ECO:0000256" key="9">
    <source>
        <dbReference type="ARBA" id="ARBA00030642"/>
    </source>
</evidence>
<evidence type="ECO:0000256" key="15">
    <source>
        <dbReference type="SAM" id="Coils"/>
    </source>
</evidence>
<reference evidence="17 18" key="1">
    <citation type="submission" date="2018-06" db="EMBL/GenBank/DDBJ databases">
        <title>Genomic Encyclopedia of Type Strains, Phase IV (KMG-IV): sequencing the most valuable type-strain genomes for metagenomic binning, comparative biology and taxonomic classification.</title>
        <authorList>
            <person name="Goeker M."/>
        </authorList>
    </citation>
    <scope>NUCLEOTIDE SEQUENCE [LARGE SCALE GENOMIC DNA]</scope>
    <source>
        <strain evidence="17 18">DSM 26720</strain>
    </source>
</reference>
<feature type="domain" description="PpiC" evidence="16">
    <location>
        <begin position="267"/>
        <end position="354"/>
    </location>
</feature>
<dbReference type="RefSeq" id="WP_111574584.1">
    <property type="nucleotide sequence ID" value="NZ_JBHEEY010000003.1"/>
</dbReference>
<gene>
    <name evidence="17" type="ORF">C7374_102366</name>
</gene>
<dbReference type="PANTHER" id="PTHR47529:SF1">
    <property type="entry name" value="PERIPLASMIC CHAPERONE PPID"/>
    <property type="match status" value="1"/>
</dbReference>
<evidence type="ECO:0000256" key="7">
    <source>
        <dbReference type="ARBA" id="ARBA00023136"/>
    </source>
</evidence>
<dbReference type="InterPro" id="IPR027304">
    <property type="entry name" value="Trigger_fact/SurA_dom_sf"/>
</dbReference>
<keyword evidence="4" id="KW-0997">Cell inner membrane</keyword>
<dbReference type="OrthoDB" id="9768393at2"/>
<dbReference type="Pfam" id="PF13145">
    <property type="entry name" value="Rotamase_2"/>
    <property type="match status" value="1"/>
</dbReference>
<evidence type="ECO:0000259" key="16">
    <source>
        <dbReference type="PROSITE" id="PS50198"/>
    </source>
</evidence>
<evidence type="ECO:0000256" key="10">
    <source>
        <dbReference type="ARBA" id="ARBA00031484"/>
    </source>
</evidence>
<dbReference type="SUPFAM" id="SSF109998">
    <property type="entry name" value="Triger factor/SurA peptide-binding domain-like"/>
    <property type="match status" value="1"/>
</dbReference>
<comment type="similarity">
    <text evidence="11">Belongs to the PpiD chaperone family.</text>
</comment>
<sequence>MLDSMRDAARSWVAKLLLGVLVLSFAVWGITDAFQGDLNGSAALQAGDSKVSATDYRFAYEQQLIRLSRQFGQQLTRDQAKALGIENQVIAQLVAGVVLDEQARKMQLGLSKDGIARLTAEDPSFHDASGNFNRNQFNAVLRQAGIRPEDYLTGRAEAARRQQIVEAATDGIKIPDTMLKALALYQGESRSADYITLAIESEENIPNPSDETLKAYFDAHKDEYRAPEYRKISYVKLQPADIADKSAVTEEEITEYYERNQSRFGSAEKRTIEQLNFLDEAAAQAALERIKAGADFVEIGKEQGRNESDLLLGTFEKEALPDQAISDAAFALAEGSVSEVVNGAFGPVILRVTKVEPAHVKSIQEVEDEIRTTIANDIAIRSLNSVHDNYEQARSDGASMAEAASRLNLKTVTIEAVDEQGLDPNGNQVDLPQADSFLTSAFDADQGFDNDALYLGNNGYVWYQVDEVTPARERTLDEVKEKIVSAWKAEEAIARLTARMSELKKRLDDGETLDAIAAELGTEKITKRGISRSTNDADFGSNATAQVFRGANGHTGTAVLPSGDGQILFKVTEVTEPTAAGPEAISQEQQNFLSTRLGDDILEQFVGELQKQYPVRVNQSVINNALSF</sequence>
<evidence type="ECO:0000256" key="2">
    <source>
        <dbReference type="ARBA" id="ARBA00018370"/>
    </source>
</evidence>
<dbReference type="Gene3D" id="3.10.50.40">
    <property type="match status" value="1"/>
</dbReference>
<comment type="subcellular location">
    <subcellularLocation>
        <location evidence="1">Cell inner membrane</location>
        <topology evidence="1">Single-pass type II membrane protein</topology>
        <orientation evidence="1">Periplasmic side</orientation>
    </subcellularLocation>
</comment>
<keyword evidence="6" id="KW-1133">Transmembrane helix</keyword>
<evidence type="ECO:0000256" key="3">
    <source>
        <dbReference type="ARBA" id="ARBA00022475"/>
    </source>
</evidence>
<dbReference type="PANTHER" id="PTHR47529">
    <property type="entry name" value="PEPTIDYL-PROLYL CIS-TRANS ISOMERASE D"/>
    <property type="match status" value="1"/>
</dbReference>
<dbReference type="InterPro" id="IPR046357">
    <property type="entry name" value="PPIase_dom_sf"/>
</dbReference>
<evidence type="ECO:0000256" key="5">
    <source>
        <dbReference type="ARBA" id="ARBA00022692"/>
    </source>
</evidence>
<dbReference type="InterPro" id="IPR052029">
    <property type="entry name" value="PpiD_chaperone"/>
</dbReference>
<feature type="coiled-coil region" evidence="15">
    <location>
        <begin position="486"/>
        <end position="513"/>
    </location>
</feature>
<evidence type="ECO:0000256" key="14">
    <source>
        <dbReference type="PROSITE-ProRule" id="PRU00278"/>
    </source>
</evidence>
<evidence type="ECO:0000256" key="12">
    <source>
        <dbReference type="ARBA" id="ARBA00040743"/>
    </source>
</evidence>
<dbReference type="InterPro" id="IPR000297">
    <property type="entry name" value="PPIase_PpiC"/>
</dbReference>
<keyword evidence="14" id="KW-0697">Rotamase</keyword>
<evidence type="ECO:0000256" key="1">
    <source>
        <dbReference type="ARBA" id="ARBA00004382"/>
    </source>
</evidence>
<evidence type="ECO:0000313" key="18">
    <source>
        <dbReference type="Proteomes" id="UP000249453"/>
    </source>
</evidence>
<dbReference type="GO" id="GO:0003755">
    <property type="term" value="F:peptidyl-prolyl cis-trans isomerase activity"/>
    <property type="evidence" value="ECO:0007669"/>
    <property type="project" value="UniProtKB-KW"/>
</dbReference>
<dbReference type="Pfam" id="PF13624">
    <property type="entry name" value="SurA_N_3"/>
    <property type="match status" value="1"/>
</dbReference>
<organism evidence="17 18">
    <name type="scientific">Falsochrobactrum ovis</name>
    <dbReference type="NCBI Taxonomy" id="1293442"/>
    <lineage>
        <taxon>Bacteria</taxon>
        <taxon>Pseudomonadati</taxon>
        <taxon>Pseudomonadota</taxon>
        <taxon>Alphaproteobacteria</taxon>
        <taxon>Hyphomicrobiales</taxon>
        <taxon>Brucellaceae</taxon>
        <taxon>Falsochrobactrum</taxon>
    </lineage>
</organism>
<dbReference type="Proteomes" id="UP000249453">
    <property type="component" value="Unassembled WGS sequence"/>
</dbReference>
<dbReference type="PROSITE" id="PS50198">
    <property type="entry name" value="PPIC_PPIASE_2"/>
    <property type="match status" value="1"/>
</dbReference>
<evidence type="ECO:0000256" key="8">
    <source>
        <dbReference type="ARBA" id="ARBA00023186"/>
    </source>
</evidence>
<dbReference type="GO" id="GO:0005886">
    <property type="term" value="C:plasma membrane"/>
    <property type="evidence" value="ECO:0007669"/>
    <property type="project" value="UniProtKB-SubCell"/>
</dbReference>
<proteinExistence type="inferred from homology"/>
<keyword evidence="15" id="KW-0175">Coiled coil</keyword>
<dbReference type="EMBL" id="QLMK01000002">
    <property type="protein sequence ID" value="RAK32360.1"/>
    <property type="molecule type" value="Genomic_DNA"/>
</dbReference>
<keyword evidence="3" id="KW-1003">Cell membrane</keyword>
<name>A0A364JYI5_9HYPH</name>
<evidence type="ECO:0000256" key="13">
    <source>
        <dbReference type="ARBA" id="ARBA00042775"/>
    </source>
</evidence>
<dbReference type="SUPFAM" id="SSF54534">
    <property type="entry name" value="FKBP-like"/>
    <property type="match status" value="1"/>
</dbReference>
<evidence type="ECO:0000256" key="4">
    <source>
        <dbReference type="ARBA" id="ARBA00022519"/>
    </source>
</evidence>
<keyword evidence="7" id="KW-0472">Membrane</keyword>
<accession>A0A364JYI5</accession>
<evidence type="ECO:0000256" key="11">
    <source>
        <dbReference type="ARBA" id="ARBA00038408"/>
    </source>
</evidence>
<comment type="caution">
    <text evidence="17">The sequence shown here is derived from an EMBL/GenBank/DDBJ whole genome shotgun (WGS) entry which is preliminary data.</text>
</comment>
<evidence type="ECO:0000313" key="17">
    <source>
        <dbReference type="EMBL" id="RAK32360.1"/>
    </source>
</evidence>
<keyword evidence="18" id="KW-1185">Reference proteome</keyword>
<keyword evidence="8" id="KW-0143">Chaperone</keyword>
<evidence type="ECO:0000256" key="6">
    <source>
        <dbReference type="ARBA" id="ARBA00022989"/>
    </source>
</evidence>
<keyword evidence="5" id="KW-0812">Transmembrane</keyword>
<protein>
    <recommendedName>
        <fullName evidence="2">Parvulin-like PPIase</fullName>
    </recommendedName>
    <alternativeName>
        <fullName evidence="9">Peptidyl-prolyl cis-trans isomerase plp</fullName>
    </alternativeName>
    <alternativeName>
        <fullName evidence="12">Periplasmic chaperone PpiD</fullName>
    </alternativeName>
    <alternativeName>
        <fullName evidence="13">Periplasmic folding chaperone</fullName>
    </alternativeName>
    <alternativeName>
        <fullName evidence="10">Rotamase plp</fullName>
    </alternativeName>
</protein>